<dbReference type="KEGG" id="nah:F5544_14745"/>
<dbReference type="InterPro" id="IPR008979">
    <property type="entry name" value="Galactose-bd-like_sf"/>
</dbReference>
<dbReference type="AlphaFoldDB" id="A0A6G9YCU6"/>
<protein>
    <submittedName>
        <fullName evidence="4">CocE/NonD family hydrolase</fullName>
    </submittedName>
</protein>
<accession>A0A6G9YCU6</accession>
<keyword evidence="2" id="KW-0732">Signal</keyword>
<evidence type="ECO:0000259" key="3">
    <source>
        <dbReference type="SMART" id="SM00939"/>
    </source>
</evidence>
<dbReference type="Pfam" id="PF08530">
    <property type="entry name" value="PepX_C"/>
    <property type="match status" value="1"/>
</dbReference>
<keyword evidence="5" id="KW-1185">Reference proteome</keyword>
<organism evidence="4 5">
    <name type="scientific">Nocardia arthritidis</name>
    <dbReference type="NCBI Taxonomy" id="228602"/>
    <lineage>
        <taxon>Bacteria</taxon>
        <taxon>Bacillati</taxon>
        <taxon>Actinomycetota</taxon>
        <taxon>Actinomycetes</taxon>
        <taxon>Mycobacteriales</taxon>
        <taxon>Nocardiaceae</taxon>
        <taxon>Nocardia</taxon>
    </lineage>
</organism>
<dbReference type="InterPro" id="IPR000383">
    <property type="entry name" value="Xaa-Pro-like_dom"/>
</dbReference>
<name>A0A6G9YCU6_9NOCA</name>
<feature type="domain" description="Xaa-Pro dipeptidyl-peptidase C-terminal" evidence="3">
    <location>
        <begin position="335"/>
        <end position="506"/>
    </location>
</feature>
<dbReference type="GO" id="GO:0008239">
    <property type="term" value="F:dipeptidyl-peptidase activity"/>
    <property type="evidence" value="ECO:0007669"/>
    <property type="project" value="InterPro"/>
</dbReference>
<dbReference type="EMBL" id="CP046172">
    <property type="protein sequence ID" value="QIS10833.1"/>
    <property type="molecule type" value="Genomic_DNA"/>
</dbReference>
<dbReference type="Gene3D" id="2.60.120.260">
    <property type="entry name" value="Galactose-binding domain-like"/>
    <property type="match status" value="1"/>
</dbReference>
<dbReference type="Proteomes" id="UP000503540">
    <property type="component" value="Chromosome"/>
</dbReference>
<dbReference type="RefSeq" id="WP_167473745.1">
    <property type="nucleotide sequence ID" value="NZ_CP046172.1"/>
</dbReference>
<dbReference type="SUPFAM" id="SSF49785">
    <property type="entry name" value="Galactose-binding domain-like"/>
    <property type="match status" value="1"/>
</dbReference>
<evidence type="ECO:0000256" key="1">
    <source>
        <dbReference type="ARBA" id="ARBA00022801"/>
    </source>
</evidence>
<feature type="chain" id="PRO_5038491778" evidence="2">
    <location>
        <begin position="28"/>
        <end position="556"/>
    </location>
</feature>
<dbReference type="SUPFAM" id="SSF53474">
    <property type="entry name" value="alpha/beta-Hydrolases"/>
    <property type="match status" value="1"/>
</dbReference>
<dbReference type="Pfam" id="PF02129">
    <property type="entry name" value="Peptidase_S15"/>
    <property type="match status" value="1"/>
</dbReference>
<sequence length="556" mass="59840">MVIDRTVLSRVLLGLLLVLGATVPATAAAAPVKVPYQWKQAFFDAPDGTRLHADILRPAGIPDDARTPVIMTVSPYRAHLMYLSVPRPEGGPSVDNLNVEMFLNAGYTYVIVDLGGFGGSTGCPDYGGPSERIDVKTAVEWAADQPWSTGKVGLAGTSYEAWTGMLGLSAKPRGLAAVVAAGAVVDPNSYLYMQGIAWKFSGKPVTESGIRPGDWAGYEHLLIASTPPRPDDLPEYRDNAISRPRDCYARYAQSIADHNADTSFWQQRNLLNDLRGNTIPTFLIQGFIDPNTRANRQFDAWNAMGPGDHKAWFGEWGHRDCHDKCGTPNFDGEVLAFFDKHVAGRDVTVPGPRVTVGAFDGSWRSETAWPPADSQRVPITLRTGEYTDRGLIPGPDREIWSISEPLAQEQHIAGAPSVSAQVNGPAAASITAEVYDIDPAGTATVITRGIAPVGDGKPQIRLLAQDWPIAAGHRIGIRITDVVDDQWAHAATNARVTVTAATAELPLLSAYRHGDLPGGIGEGITKWRAEKTIPIDPALVNNAVVPMNLPSRTGDR</sequence>
<dbReference type="InterPro" id="IPR013736">
    <property type="entry name" value="Xaa-Pro_dipept_C"/>
</dbReference>
<keyword evidence="1 4" id="KW-0378">Hydrolase</keyword>
<evidence type="ECO:0000313" key="4">
    <source>
        <dbReference type="EMBL" id="QIS10833.1"/>
    </source>
</evidence>
<dbReference type="InterPro" id="IPR029058">
    <property type="entry name" value="AB_hydrolase_fold"/>
</dbReference>
<proteinExistence type="predicted"/>
<dbReference type="NCBIfam" id="TIGR00976">
    <property type="entry name" value="CocE_NonD"/>
    <property type="match status" value="1"/>
</dbReference>
<dbReference type="InterPro" id="IPR005674">
    <property type="entry name" value="CocE/Ser_esterase"/>
</dbReference>
<evidence type="ECO:0000313" key="5">
    <source>
        <dbReference type="Proteomes" id="UP000503540"/>
    </source>
</evidence>
<gene>
    <name evidence="4" type="ORF">F5544_14745</name>
</gene>
<feature type="signal peptide" evidence="2">
    <location>
        <begin position="1"/>
        <end position="27"/>
    </location>
</feature>
<dbReference type="Gene3D" id="3.40.50.1820">
    <property type="entry name" value="alpha/beta hydrolase"/>
    <property type="match status" value="2"/>
</dbReference>
<evidence type="ECO:0000256" key="2">
    <source>
        <dbReference type="SAM" id="SignalP"/>
    </source>
</evidence>
<reference evidence="4 5" key="1">
    <citation type="journal article" date="2019" name="ACS Chem. Biol.">
        <title>Identification and Mobilization of a Cryptic Antibiotic Biosynthesis Gene Locus from a Human-Pathogenic Nocardia Isolate.</title>
        <authorList>
            <person name="Herisse M."/>
            <person name="Ishida K."/>
            <person name="Porter J.L."/>
            <person name="Howden B."/>
            <person name="Hertweck C."/>
            <person name="Stinear T.P."/>
            <person name="Pidot S.J."/>
        </authorList>
    </citation>
    <scope>NUCLEOTIDE SEQUENCE [LARGE SCALE GENOMIC DNA]</scope>
    <source>
        <strain evidence="4 5">AUSMDU00012717</strain>
    </source>
</reference>
<dbReference type="SMART" id="SM00939">
    <property type="entry name" value="PepX_C"/>
    <property type="match status" value="1"/>
</dbReference>